<keyword evidence="8" id="KW-0472">Membrane</keyword>
<name>A0A556MGN4_9FLAO</name>
<dbReference type="Gene3D" id="3.30.450.20">
    <property type="entry name" value="PAS domain"/>
    <property type="match status" value="1"/>
</dbReference>
<evidence type="ECO:0000313" key="10">
    <source>
        <dbReference type="EMBL" id="TSJ39023.1"/>
    </source>
</evidence>
<dbReference type="Gene3D" id="3.30.565.10">
    <property type="entry name" value="Histidine kinase-like ATPase, C-terminal domain"/>
    <property type="match status" value="1"/>
</dbReference>
<keyword evidence="3" id="KW-0597">Phosphoprotein</keyword>
<dbReference type="InterPro" id="IPR036890">
    <property type="entry name" value="HATPase_C_sf"/>
</dbReference>
<dbReference type="InterPro" id="IPR011990">
    <property type="entry name" value="TPR-like_helical_dom_sf"/>
</dbReference>
<keyword evidence="8" id="KW-1133">Transmembrane helix</keyword>
<dbReference type="Gene3D" id="1.25.40.10">
    <property type="entry name" value="Tetratricopeptide repeat domain"/>
    <property type="match status" value="1"/>
</dbReference>
<dbReference type="EC" id="2.7.13.3" evidence="2"/>
<keyword evidence="4" id="KW-0808">Transferase</keyword>
<evidence type="ECO:0000259" key="9">
    <source>
        <dbReference type="Pfam" id="PF07568"/>
    </source>
</evidence>
<dbReference type="GO" id="GO:0004673">
    <property type="term" value="F:protein histidine kinase activity"/>
    <property type="evidence" value="ECO:0007669"/>
    <property type="project" value="UniProtKB-EC"/>
</dbReference>
<keyword evidence="5" id="KW-0547">Nucleotide-binding</keyword>
<feature type="transmembrane region" description="Helical" evidence="8">
    <location>
        <begin position="348"/>
        <end position="368"/>
    </location>
</feature>
<evidence type="ECO:0000256" key="7">
    <source>
        <dbReference type="ARBA" id="ARBA00022840"/>
    </source>
</evidence>
<keyword evidence="7" id="KW-0067">ATP-binding</keyword>
<dbReference type="PANTHER" id="PTHR41523">
    <property type="entry name" value="TWO-COMPONENT SYSTEM SENSOR PROTEIN"/>
    <property type="match status" value="1"/>
</dbReference>
<comment type="catalytic activity">
    <reaction evidence="1">
        <text>ATP + protein L-histidine = ADP + protein N-phospho-L-histidine.</text>
        <dbReference type="EC" id="2.7.13.3"/>
    </reaction>
</comment>
<dbReference type="OrthoDB" id="9767435at2"/>
<evidence type="ECO:0000256" key="2">
    <source>
        <dbReference type="ARBA" id="ARBA00012438"/>
    </source>
</evidence>
<protein>
    <recommendedName>
        <fullName evidence="2">histidine kinase</fullName>
        <ecNumber evidence="2">2.7.13.3</ecNumber>
    </recommendedName>
</protein>
<proteinExistence type="predicted"/>
<accession>A0A556MGN4</accession>
<sequence length="608" mass="71238">MVRFSERLLLIKQKHRILAFLLIHCSCLGFSQQKDYDHKKFNREIQKLQEEMIVDISKANESLRYLDHKYKDFHNAEINYRLTIKKIKFFSSYGDYARVKFEINKAKRFQFFFKVKKQDKLYLDLYSAVYESLGHDYDILVKKASEILNESSKSDTYLLLQCHLVLCNCYNEKGEFGKAFMHIEEAKKLAGKMSAAYRFQVANSAGQVYFFSNYIGKALQEFRFAKKLAQFNHWKYAEQYANASLGEIYLYTDQLDLAKPYFDTILKNEKATELRDLFQVYGCLEHYYELKKKQDSSYYFSIKRNEVDDLLENLRSENLVFELEKDFQTESNQYLLEEERSKNQQLRLILILILMSIVVIISISYLFIRQKSDSNRVLQLQKEEIDDKNKEISNSLAMKESLLKEIHHRVKNNLQVVSSILNLQSRNVRDPEALRILEEGKERIRAIALIHNQLHLNNDSAYVEMGNYLNKLISQMGESFSSYNKHIEVKVNVEKINLAIDYAVPVGLIMCELLSNSYKHAFSDRTEGVIEIELKNNPEKSLNYELLVKDDGVGYNGEIEFLEQSSTGVEIISAFIQQLDASYSYTNGEKGFGLFIQFGIDERHSKFN</sequence>
<evidence type="ECO:0000256" key="1">
    <source>
        <dbReference type="ARBA" id="ARBA00000085"/>
    </source>
</evidence>
<organism evidence="10 11">
    <name type="scientific">Fluviicola chungangensis</name>
    <dbReference type="NCBI Taxonomy" id="2597671"/>
    <lineage>
        <taxon>Bacteria</taxon>
        <taxon>Pseudomonadati</taxon>
        <taxon>Bacteroidota</taxon>
        <taxon>Flavobacteriia</taxon>
        <taxon>Flavobacteriales</taxon>
        <taxon>Crocinitomicaceae</taxon>
        <taxon>Fluviicola</taxon>
    </lineage>
</organism>
<dbReference type="PANTHER" id="PTHR41523:SF8">
    <property type="entry name" value="ETHYLENE RESPONSE SENSOR PROTEIN"/>
    <property type="match status" value="1"/>
</dbReference>
<evidence type="ECO:0000313" key="11">
    <source>
        <dbReference type="Proteomes" id="UP000316008"/>
    </source>
</evidence>
<keyword evidence="11" id="KW-1185">Reference proteome</keyword>
<dbReference type="SUPFAM" id="SSF55874">
    <property type="entry name" value="ATPase domain of HSP90 chaperone/DNA topoisomerase II/histidine kinase"/>
    <property type="match status" value="1"/>
</dbReference>
<evidence type="ECO:0000256" key="4">
    <source>
        <dbReference type="ARBA" id="ARBA00022679"/>
    </source>
</evidence>
<evidence type="ECO:0000256" key="5">
    <source>
        <dbReference type="ARBA" id="ARBA00022741"/>
    </source>
</evidence>
<comment type="caution">
    <text evidence="10">The sequence shown here is derived from an EMBL/GenBank/DDBJ whole genome shotgun (WGS) entry which is preliminary data.</text>
</comment>
<dbReference type="Pfam" id="PF07568">
    <property type="entry name" value="HisKA_2"/>
    <property type="match status" value="1"/>
</dbReference>
<keyword evidence="8" id="KW-0812">Transmembrane</keyword>
<dbReference type="GO" id="GO:0005524">
    <property type="term" value="F:ATP binding"/>
    <property type="evidence" value="ECO:0007669"/>
    <property type="project" value="UniProtKB-KW"/>
</dbReference>
<dbReference type="EMBL" id="VLPL01000012">
    <property type="protein sequence ID" value="TSJ39023.1"/>
    <property type="molecule type" value="Genomic_DNA"/>
</dbReference>
<evidence type="ECO:0000256" key="3">
    <source>
        <dbReference type="ARBA" id="ARBA00022553"/>
    </source>
</evidence>
<dbReference type="Proteomes" id="UP000316008">
    <property type="component" value="Unassembled WGS sequence"/>
</dbReference>
<keyword evidence="6" id="KW-0418">Kinase</keyword>
<dbReference type="InterPro" id="IPR011495">
    <property type="entry name" value="Sig_transdc_His_kin_sub2_dim/P"/>
</dbReference>
<gene>
    <name evidence="10" type="ORF">FO442_17760</name>
</gene>
<feature type="domain" description="Signal transduction histidine kinase subgroup 2 dimerisation and phosphoacceptor" evidence="9">
    <location>
        <begin position="405"/>
        <end position="479"/>
    </location>
</feature>
<dbReference type="AlphaFoldDB" id="A0A556MGN4"/>
<dbReference type="SUPFAM" id="SSF48452">
    <property type="entry name" value="TPR-like"/>
    <property type="match status" value="1"/>
</dbReference>
<evidence type="ECO:0000256" key="8">
    <source>
        <dbReference type="SAM" id="Phobius"/>
    </source>
</evidence>
<evidence type="ECO:0000256" key="6">
    <source>
        <dbReference type="ARBA" id="ARBA00022777"/>
    </source>
</evidence>
<reference evidence="10 11" key="1">
    <citation type="submission" date="2019-07" db="EMBL/GenBank/DDBJ databases">
        <authorList>
            <person name="Huq M.A."/>
        </authorList>
    </citation>
    <scope>NUCLEOTIDE SEQUENCE [LARGE SCALE GENOMIC DNA]</scope>
    <source>
        <strain evidence="10 11">MAH-3</strain>
    </source>
</reference>